<organism evidence="1 2">
    <name type="scientific">Conidiobolus coronatus (strain ATCC 28846 / CBS 209.66 / NRRL 28638)</name>
    <name type="common">Delacroixia coronata</name>
    <dbReference type="NCBI Taxonomy" id="796925"/>
    <lineage>
        <taxon>Eukaryota</taxon>
        <taxon>Fungi</taxon>
        <taxon>Fungi incertae sedis</taxon>
        <taxon>Zoopagomycota</taxon>
        <taxon>Entomophthoromycotina</taxon>
        <taxon>Entomophthoromycetes</taxon>
        <taxon>Entomophthorales</taxon>
        <taxon>Ancylistaceae</taxon>
        <taxon>Conidiobolus</taxon>
    </lineage>
</organism>
<evidence type="ECO:0000313" key="1">
    <source>
        <dbReference type="EMBL" id="KXN67156.1"/>
    </source>
</evidence>
<name>A0A137NWJ6_CONC2</name>
<proteinExistence type="predicted"/>
<keyword evidence="2" id="KW-1185">Reference proteome</keyword>
<sequence>MYQLRTSSVVSVECHSIAAAEFIPTQSSRTFGYSKRMSFTQKVVNFYEKYEKYWKKPKYTTINNVTPLFQSKQLTNSSKQQTAVKNTAADQLSIFSDNRSIFSEPISGEEVGFSSTRRKSSWFSKTESRASNWGWWIGSPSIAPSSPRESIESQATDSTYHNNSDKECNEYDFTYCELCEMGIQCIPLKHPITGGISCNPNVIQMEELDDELMQLMNIIH</sequence>
<evidence type="ECO:0000313" key="2">
    <source>
        <dbReference type="Proteomes" id="UP000070444"/>
    </source>
</evidence>
<protein>
    <submittedName>
        <fullName evidence="1">Uncharacterized protein</fullName>
    </submittedName>
</protein>
<accession>A0A137NWJ6</accession>
<gene>
    <name evidence="1" type="ORF">CONCODRAFT_10834</name>
</gene>
<dbReference type="Proteomes" id="UP000070444">
    <property type="component" value="Unassembled WGS sequence"/>
</dbReference>
<dbReference type="AlphaFoldDB" id="A0A137NWJ6"/>
<dbReference type="EMBL" id="KQ964656">
    <property type="protein sequence ID" value="KXN67156.1"/>
    <property type="molecule type" value="Genomic_DNA"/>
</dbReference>
<reference evidence="1 2" key="1">
    <citation type="journal article" date="2015" name="Genome Biol. Evol.">
        <title>Phylogenomic analyses indicate that early fungi evolved digesting cell walls of algal ancestors of land plants.</title>
        <authorList>
            <person name="Chang Y."/>
            <person name="Wang S."/>
            <person name="Sekimoto S."/>
            <person name="Aerts A.L."/>
            <person name="Choi C."/>
            <person name="Clum A."/>
            <person name="LaButti K.M."/>
            <person name="Lindquist E.A."/>
            <person name="Yee Ngan C."/>
            <person name="Ohm R.A."/>
            <person name="Salamov A.A."/>
            <person name="Grigoriev I.V."/>
            <person name="Spatafora J.W."/>
            <person name="Berbee M.L."/>
        </authorList>
    </citation>
    <scope>NUCLEOTIDE SEQUENCE [LARGE SCALE GENOMIC DNA]</scope>
    <source>
        <strain evidence="1 2">NRRL 28638</strain>
    </source>
</reference>